<organism evidence="1 2">
    <name type="scientific">Amanita thiersii Skay4041</name>
    <dbReference type="NCBI Taxonomy" id="703135"/>
    <lineage>
        <taxon>Eukaryota</taxon>
        <taxon>Fungi</taxon>
        <taxon>Dikarya</taxon>
        <taxon>Basidiomycota</taxon>
        <taxon>Agaricomycotina</taxon>
        <taxon>Agaricomycetes</taxon>
        <taxon>Agaricomycetidae</taxon>
        <taxon>Agaricales</taxon>
        <taxon>Pluteineae</taxon>
        <taxon>Amanitaceae</taxon>
        <taxon>Amanita</taxon>
    </lineage>
</organism>
<keyword evidence="2" id="KW-1185">Reference proteome</keyword>
<dbReference type="GO" id="GO:0003676">
    <property type="term" value="F:nucleic acid binding"/>
    <property type="evidence" value="ECO:0007669"/>
    <property type="project" value="InterPro"/>
</dbReference>
<dbReference type="OrthoDB" id="2898484at2759"/>
<accession>A0A2A9NHQ4</accession>
<dbReference type="InterPro" id="IPR036397">
    <property type="entry name" value="RNaseH_sf"/>
</dbReference>
<reference evidence="1 2" key="1">
    <citation type="submission" date="2014-02" db="EMBL/GenBank/DDBJ databases">
        <title>Transposable element dynamics among asymbiotic and ectomycorrhizal Amanita fungi.</title>
        <authorList>
            <consortium name="DOE Joint Genome Institute"/>
            <person name="Hess J."/>
            <person name="Skrede I."/>
            <person name="Wolfe B."/>
            <person name="LaButti K."/>
            <person name="Ohm R.A."/>
            <person name="Grigoriev I.V."/>
            <person name="Pringle A."/>
        </authorList>
    </citation>
    <scope>NUCLEOTIDE SEQUENCE [LARGE SCALE GENOMIC DNA]</scope>
    <source>
        <strain evidence="1 2">SKay4041</strain>
    </source>
</reference>
<feature type="non-terminal residue" evidence="1">
    <location>
        <position position="1"/>
    </location>
</feature>
<evidence type="ECO:0000313" key="1">
    <source>
        <dbReference type="EMBL" id="PFH47306.1"/>
    </source>
</evidence>
<evidence type="ECO:0000313" key="2">
    <source>
        <dbReference type="Proteomes" id="UP000242287"/>
    </source>
</evidence>
<dbReference type="Proteomes" id="UP000242287">
    <property type="component" value="Unassembled WGS sequence"/>
</dbReference>
<dbReference type="AlphaFoldDB" id="A0A2A9NHQ4"/>
<protein>
    <submittedName>
        <fullName evidence="1">Uncharacterized protein</fullName>
    </submittedName>
</protein>
<dbReference type="Gene3D" id="3.30.420.10">
    <property type="entry name" value="Ribonuclease H-like superfamily/Ribonuclease H"/>
    <property type="match status" value="1"/>
</dbReference>
<gene>
    <name evidence="1" type="ORF">AMATHDRAFT_152454</name>
</gene>
<sequence>KKHGAALTEQHVNGTVKFGSGSFGITSLMIWGCMTTQGVGYMCRIDGRMDGELYRDILVSRG</sequence>
<name>A0A2A9NHQ4_9AGAR</name>
<dbReference type="EMBL" id="KZ302120">
    <property type="protein sequence ID" value="PFH47306.1"/>
    <property type="molecule type" value="Genomic_DNA"/>
</dbReference>
<dbReference type="STRING" id="703135.A0A2A9NHQ4"/>
<proteinExistence type="predicted"/>